<evidence type="ECO:0000313" key="2">
    <source>
        <dbReference type="EMBL" id="WFS24229.1"/>
    </source>
</evidence>
<accession>A0ABY8IM89</accession>
<feature type="region of interest" description="Disordered" evidence="1">
    <location>
        <begin position="225"/>
        <end position="248"/>
    </location>
</feature>
<feature type="region of interest" description="Disordered" evidence="1">
    <location>
        <begin position="272"/>
        <end position="292"/>
    </location>
</feature>
<organism evidence="2 3">
    <name type="scientific">Rhizobium rhododendri</name>
    <dbReference type="NCBI Taxonomy" id="2506430"/>
    <lineage>
        <taxon>Bacteria</taxon>
        <taxon>Pseudomonadati</taxon>
        <taxon>Pseudomonadota</taxon>
        <taxon>Alphaproteobacteria</taxon>
        <taxon>Hyphomicrobiales</taxon>
        <taxon>Rhizobiaceae</taxon>
        <taxon>Rhizobium/Agrobacterium group</taxon>
        <taxon>Rhizobium</taxon>
    </lineage>
</organism>
<protein>
    <recommendedName>
        <fullName evidence="4">Sulfotransferase family protein</fullName>
    </recommendedName>
</protein>
<gene>
    <name evidence="2" type="ORF">PR018_06975</name>
</gene>
<dbReference type="SUPFAM" id="SSF52540">
    <property type="entry name" value="P-loop containing nucleoside triphosphate hydrolases"/>
    <property type="match status" value="1"/>
</dbReference>
<evidence type="ECO:0000313" key="3">
    <source>
        <dbReference type="Proteomes" id="UP000318939"/>
    </source>
</evidence>
<dbReference type="RefSeq" id="WP_142822743.1">
    <property type="nucleotide sequence ID" value="NZ_CP117267.1"/>
</dbReference>
<evidence type="ECO:0008006" key="4">
    <source>
        <dbReference type="Google" id="ProtNLM"/>
    </source>
</evidence>
<name>A0ABY8IM89_9HYPH</name>
<reference evidence="2" key="2">
    <citation type="journal article" date="2023" name="MicrobiologyOpen">
        <title>Genomics of the tumorigenes clade of the family Rhizobiaceae and description of Rhizobium rhododendri sp. nov.</title>
        <authorList>
            <person name="Kuzmanovic N."/>
            <person name="diCenzo G.C."/>
            <person name="Bunk B."/>
            <person name="Sproeer C."/>
            <person name="Fruehling A."/>
            <person name="Neumann-Schaal M."/>
            <person name="Overmann J."/>
            <person name="Smalla K."/>
        </authorList>
    </citation>
    <scope>NUCLEOTIDE SEQUENCE</scope>
    <source>
        <strain evidence="2">Rho-6.2</strain>
    </source>
</reference>
<dbReference type="InterPro" id="IPR027417">
    <property type="entry name" value="P-loop_NTPase"/>
</dbReference>
<dbReference type="EMBL" id="CP117267">
    <property type="protein sequence ID" value="WFS24229.1"/>
    <property type="molecule type" value="Genomic_DNA"/>
</dbReference>
<sequence>MNETKADPAAGSYQSPKRHLLIAGTGRAGTSFLVRYLTELGLDTTLSRSRDGQVMWDDTANAGLEEIVSGTGENLPYVVKSPWIGQYFEQILANPHIAVDAILIPVRDLVEAATSRTVLEMRAMHESAPWMAELDQSWEVWGTTPGGVVYSVNPLDQARLLAVSFHDLIWRAARAEIPIHFLAFPKIIEDKQYLFRALQPVLPPEVTPELAYSAHERIADPAKVRVGGEEGTKRETSPTLHRGPASLRHDEVDMLALRRELARVRAELSRVSDEAGRSASEAAGLKGGSEGLQSEVSRLKSEVAALVQESARLSNEASGLRVQAERAESKAAKLQISVSTEQARAEKAEADFRAVTESRTWRATGPVRAALSAAKGISRR</sequence>
<feature type="compositionally biased region" description="Basic and acidic residues" evidence="1">
    <location>
        <begin position="225"/>
        <end position="236"/>
    </location>
</feature>
<dbReference type="Proteomes" id="UP000318939">
    <property type="component" value="Chromosome"/>
</dbReference>
<evidence type="ECO:0000256" key="1">
    <source>
        <dbReference type="SAM" id="MobiDB-lite"/>
    </source>
</evidence>
<keyword evidence="3" id="KW-1185">Reference proteome</keyword>
<dbReference type="Gene3D" id="1.10.287.1490">
    <property type="match status" value="1"/>
</dbReference>
<proteinExistence type="predicted"/>
<reference evidence="2" key="1">
    <citation type="journal article" date="2019" name="Phytopathology">
        <title>A Novel Group of Rhizobium tumorigenes-Like Agrobacteria Associated with Crown Gall Disease of Rhododendron and Blueberry.</title>
        <authorList>
            <person name="Kuzmanovic N."/>
            <person name="Behrens P."/>
            <person name="Idczak E."/>
            <person name="Wagner S."/>
            <person name="Gotz M."/>
            <person name="Sproer C."/>
            <person name="Bunk B."/>
            <person name="Overmann J."/>
            <person name="Smalla K."/>
        </authorList>
    </citation>
    <scope>NUCLEOTIDE SEQUENCE</scope>
    <source>
        <strain evidence="2">Rho-6.2</strain>
    </source>
</reference>